<dbReference type="OrthoDB" id="5801884at2"/>
<feature type="transmembrane region" description="Helical" evidence="1">
    <location>
        <begin position="20"/>
        <end position="42"/>
    </location>
</feature>
<keyword evidence="1" id="KW-1133">Transmembrane helix</keyword>
<keyword evidence="3" id="KW-1185">Reference proteome</keyword>
<gene>
    <name evidence="2" type="ORF">DZC52_07305</name>
</gene>
<keyword evidence="1" id="KW-0472">Membrane</keyword>
<evidence type="ECO:0000313" key="2">
    <source>
        <dbReference type="EMBL" id="RFF30533.1"/>
    </source>
</evidence>
<dbReference type="RefSeq" id="WP_116650475.1">
    <property type="nucleotide sequence ID" value="NZ_QUZK01000034.1"/>
</dbReference>
<evidence type="ECO:0000313" key="3">
    <source>
        <dbReference type="Proteomes" id="UP000260351"/>
    </source>
</evidence>
<feature type="transmembrane region" description="Helical" evidence="1">
    <location>
        <begin position="108"/>
        <end position="129"/>
    </location>
</feature>
<dbReference type="InterPro" id="IPR004891">
    <property type="entry name" value="Mercury-R_MerC"/>
</dbReference>
<dbReference type="GO" id="GO:0015097">
    <property type="term" value="F:mercury ion transmembrane transporter activity"/>
    <property type="evidence" value="ECO:0007669"/>
    <property type="project" value="InterPro"/>
</dbReference>
<protein>
    <submittedName>
        <fullName evidence="2">MerC domain-containing protein</fullName>
    </submittedName>
</protein>
<feature type="transmembrane region" description="Helical" evidence="1">
    <location>
        <begin position="54"/>
        <end position="74"/>
    </location>
</feature>
<proteinExistence type="predicted"/>
<organism evidence="2 3">
    <name type="scientific">Wenzhouxiangella sediminis</name>
    <dbReference type="NCBI Taxonomy" id="1792836"/>
    <lineage>
        <taxon>Bacteria</taxon>
        <taxon>Pseudomonadati</taxon>
        <taxon>Pseudomonadota</taxon>
        <taxon>Gammaproteobacteria</taxon>
        <taxon>Chromatiales</taxon>
        <taxon>Wenzhouxiangellaceae</taxon>
        <taxon>Wenzhouxiangella</taxon>
    </lineage>
</organism>
<dbReference type="Pfam" id="PF03203">
    <property type="entry name" value="MerC"/>
    <property type="match status" value="1"/>
</dbReference>
<sequence>MAAVFKSPERHAHASLLDRAGICVSAVCLVQCLLLSLAIVLAPMMSLGIFGSDLFHRLLLLLILPLSLGAFWLGYRSHRSVGLLLAGMAGLALVLAAAFLEATVLPPLAASGLTSAGGITLIVSHWLNLKKRRRVCLRPMA</sequence>
<name>A0A3E1K8X5_9GAMM</name>
<dbReference type="Proteomes" id="UP000260351">
    <property type="component" value="Unassembled WGS sequence"/>
</dbReference>
<feature type="transmembrane region" description="Helical" evidence="1">
    <location>
        <begin position="81"/>
        <end position="102"/>
    </location>
</feature>
<evidence type="ECO:0000256" key="1">
    <source>
        <dbReference type="SAM" id="Phobius"/>
    </source>
</evidence>
<accession>A0A3E1K8X5</accession>
<keyword evidence="1" id="KW-0812">Transmembrane</keyword>
<comment type="caution">
    <text evidence="2">The sequence shown here is derived from an EMBL/GenBank/DDBJ whole genome shotgun (WGS) entry which is preliminary data.</text>
</comment>
<reference evidence="2 3" key="1">
    <citation type="submission" date="2018-08" db="EMBL/GenBank/DDBJ databases">
        <title>Wenzhouxiangella salilacus sp. nov., a novel bacterium isolated from a saline lake in Xinjiang Province, China.</title>
        <authorList>
            <person name="Han S."/>
        </authorList>
    </citation>
    <scope>NUCLEOTIDE SEQUENCE [LARGE SCALE GENOMIC DNA]</scope>
    <source>
        <strain evidence="2 3">XDB06</strain>
    </source>
</reference>
<dbReference type="AlphaFoldDB" id="A0A3E1K8X5"/>
<dbReference type="EMBL" id="QUZK01000034">
    <property type="protein sequence ID" value="RFF30533.1"/>
    <property type="molecule type" value="Genomic_DNA"/>
</dbReference>
<dbReference type="GO" id="GO:0016020">
    <property type="term" value="C:membrane"/>
    <property type="evidence" value="ECO:0007669"/>
    <property type="project" value="InterPro"/>
</dbReference>